<dbReference type="Gene3D" id="3.30.450.20">
    <property type="entry name" value="PAS domain"/>
    <property type="match status" value="1"/>
</dbReference>
<dbReference type="InterPro" id="IPR035919">
    <property type="entry name" value="EAL_sf"/>
</dbReference>
<evidence type="ECO:0000259" key="1">
    <source>
        <dbReference type="PROSITE" id="PS50883"/>
    </source>
</evidence>
<gene>
    <name evidence="3" type="ORF">QTP81_00365</name>
</gene>
<dbReference type="CDD" id="cd01948">
    <property type="entry name" value="EAL"/>
    <property type="match status" value="1"/>
</dbReference>
<dbReference type="RefSeq" id="WP_289362952.1">
    <property type="nucleotide sequence ID" value="NZ_JAUCBP010000001.1"/>
</dbReference>
<dbReference type="InterPro" id="IPR029787">
    <property type="entry name" value="Nucleotide_cyclase"/>
</dbReference>
<dbReference type="Gene3D" id="3.20.20.450">
    <property type="entry name" value="EAL domain"/>
    <property type="match status" value="1"/>
</dbReference>
<dbReference type="CDD" id="cd01949">
    <property type="entry name" value="GGDEF"/>
    <property type="match status" value="1"/>
</dbReference>
<dbReference type="SMART" id="SM00267">
    <property type="entry name" value="GGDEF"/>
    <property type="match status" value="1"/>
</dbReference>
<feature type="domain" description="GGDEF" evidence="2">
    <location>
        <begin position="309"/>
        <end position="452"/>
    </location>
</feature>
<dbReference type="SUPFAM" id="SSF141868">
    <property type="entry name" value="EAL domain-like"/>
    <property type="match status" value="1"/>
</dbReference>
<dbReference type="Pfam" id="PF00563">
    <property type="entry name" value="EAL"/>
    <property type="match status" value="1"/>
</dbReference>
<dbReference type="InterPro" id="IPR043128">
    <property type="entry name" value="Rev_trsase/Diguanyl_cyclase"/>
</dbReference>
<dbReference type="SUPFAM" id="SSF55073">
    <property type="entry name" value="Nucleotide cyclase"/>
    <property type="match status" value="1"/>
</dbReference>
<dbReference type="PROSITE" id="PS50887">
    <property type="entry name" value="GGDEF"/>
    <property type="match status" value="1"/>
</dbReference>
<evidence type="ECO:0000259" key="2">
    <source>
        <dbReference type="PROSITE" id="PS50887"/>
    </source>
</evidence>
<dbReference type="PROSITE" id="PS50883">
    <property type="entry name" value="EAL"/>
    <property type="match status" value="1"/>
</dbReference>
<dbReference type="Proteomes" id="UP001234343">
    <property type="component" value="Unassembled WGS sequence"/>
</dbReference>
<protein>
    <submittedName>
        <fullName evidence="3">EAL domain-containing protein</fullName>
    </submittedName>
</protein>
<dbReference type="PANTHER" id="PTHR44757">
    <property type="entry name" value="DIGUANYLATE CYCLASE DGCP"/>
    <property type="match status" value="1"/>
</dbReference>
<organism evidence="3 4">
    <name type="scientific">Alteromonas arenosi</name>
    <dbReference type="NCBI Taxonomy" id="3055817"/>
    <lineage>
        <taxon>Bacteria</taxon>
        <taxon>Pseudomonadati</taxon>
        <taxon>Pseudomonadota</taxon>
        <taxon>Gammaproteobacteria</taxon>
        <taxon>Alteromonadales</taxon>
        <taxon>Alteromonadaceae</taxon>
        <taxon>Alteromonas/Salinimonas group</taxon>
        <taxon>Alteromonas</taxon>
    </lineage>
</organism>
<dbReference type="NCBIfam" id="TIGR00254">
    <property type="entry name" value="GGDEF"/>
    <property type="match status" value="1"/>
</dbReference>
<feature type="domain" description="EAL" evidence="1">
    <location>
        <begin position="461"/>
        <end position="711"/>
    </location>
</feature>
<evidence type="ECO:0000313" key="4">
    <source>
        <dbReference type="Proteomes" id="UP001234343"/>
    </source>
</evidence>
<proteinExistence type="predicted"/>
<name>A0ABT7SSU2_9ALTE</name>
<dbReference type="PANTHER" id="PTHR44757:SF2">
    <property type="entry name" value="BIOFILM ARCHITECTURE MAINTENANCE PROTEIN MBAA"/>
    <property type="match status" value="1"/>
</dbReference>
<dbReference type="InterPro" id="IPR000160">
    <property type="entry name" value="GGDEF_dom"/>
</dbReference>
<dbReference type="InterPro" id="IPR001633">
    <property type="entry name" value="EAL_dom"/>
</dbReference>
<accession>A0ABT7SSU2</accession>
<evidence type="ECO:0000313" key="3">
    <source>
        <dbReference type="EMBL" id="MDM7859054.1"/>
    </source>
</evidence>
<dbReference type="InterPro" id="IPR052155">
    <property type="entry name" value="Biofilm_reg_signaling"/>
</dbReference>
<comment type="caution">
    <text evidence="3">The sequence shown here is derived from an EMBL/GenBank/DDBJ whole genome shotgun (WGS) entry which is preliminary data.</text>
</comment>
<dbReference type="Gene3D" id="3.30.70.270">
    <property type="match status" value="1"/>
</dbReference>
<dbReference type="SUPFAM" id="SSF55785">
    <property type="entry name" value="PYP-like sensor domain (PAS domain)"/>
    <property type="match status" value="1"/>
</dbReference>
<dbReference type="EMBL" id="JAUCBP010000001">
    <property type="protein sequence ID" value="MDM7859054.1"/>
    <property type="molecule type" value="Genomic_DNA"/>
</dbReference>
<keyword evidence="4" id="KW-1185">Reference proteome</keyword>
<reference evidence="3 4" key="1">
    <citation type="submission" date="2023-06" db="EMBL/GenBank/DDBJ databases">
        <title>Alteromonas sp. ASW11-36 isolated from intertidal sand.</title>
        <authorList>
            <person name="Li Y."/>
        </authorList>
    </citation>
    <scope>NUCLEOTIDE SEQUENCE [LARGE SCALE GENOMIC DNA]</scope>
    <source>
        <strain evidence="3 4">ASW11-36</strain>
    </source>
</reference>
<dbReference type="InterPro" id="IPR035965">
    <property type="entry name" value="PAS-like_dom_sf"/>
</dbReference>
<dbReference type="SMART" id="SM00052">
    <property type="entry name" value="EAL"/>
    <property type="match status" value="1"/>
</dbReference>
<sequence length="711" mass="81288">MNSSLFQALGIIDCAILRYMGRKHFEVIFTKDEWFFDLLPEATGNSKFELAENSAFLNDFLLDAEDFWQKHNTGQIHSGIWTENTANRQLHLEAIAAYAGGERFIVINNMQHEYKEQQKTLQVARELLISNDKIQAQHQYLNDRLSKVLSQNASLLELNLPIQQAIEHASIGVIITDQKFKPITFNPASWSIFELDPQSADTTPLAIVTDMFDDQFPEIERLKAHRSSWSGDLYWHYPPRYHKWLQCEIHPVMDEGLGLKHWVITLADVTRIKYLLQTNEDLALHDSLTGLPNRQYFWQTLEQSIRAEEHFFVMYVDIDKFKNINELHGHLTGDSMLISVSKRIKKRLQRSDFLARIGADEFAIVIKPSPDIELEPGSDILDRVTDIAAVLREDSRSPHFTERDERCNLPLRIGIASYPADASTTEAIMKAADLALHAAKLFSQDPIQFYSSDLKTASEARLRLESQLREAIAKEQLQVYLQPIYDLSSGRIVKAEALLRWFPTKDSSIGPDVFIPIAEQTGLIYPLGKWVITKVCELLTVFKQHNINIKLAMNVSPRQVSDRHLFEFIKSTAERLGVDAHKLELELTEGVLVDNYNKAQKLLNSLREMGVTIAIDDFGTGYSSLSYLKHLPIDHLKIDRSLISDIDTNEDDRAIVLAILAMATQLRLKVIAEGVETMEQQEFLKQHRCASAQGFYYAKPMPLESFIAFMK</sequence>
<dbReference type="Pfam" id="PF00990">
    <property type="entry name" value="GGDEF"/>
    <property type="match status" value="1"/>
</dbReference>